<accession>A0A0E9QBX1</accession>
<dbReference type="EMBL" id="GBXM01094303">
    <property type="protein sequence ID" value="JAH14274.1"/>
    <property type="molecule type" value="Transcribed_RNA"/>
</dbReference>
<evidence type="ECO:0000313" key="1">
    <source>
        <dbReference type="EMBL" id="JAH14274.1"/>
    </source>
</evidence>
<name>A0A0E9QBX1_ANGAN</name>
<reference evidence="1" key="1">
    <citation type="submission" date="2014-11" db="EMBL/GenBank/DDBJ databases">
        <authorList>
            <person name="Amaro Gonzalez C."/>
        </authorList>
    </citation>
    <scope>NUCLEOTIDE SEQUENCE</scope>
</reference>
<proteinExistence type="predicted"/>
<protein>
    <submittedName>
        <fullName evidence="1">Uncharacterized protein</fullName>
    </submittedName>
</protein>
<dbReference type="AlphaFoldDB" id="A0A0E9QBX1"/>
<organism evidence="1">
    <name type="scientific">Anguilla anguilla</name>
    <name type="common">European freshwater eel</name>
    <name type="synonym">Muraena anguilla</name>
    <dbReference type="NCBI Taxonomy" id="7936"/>
    <lineage>
        <taxon>Eukaryota</taxon>
        <taxon>Metazoa</taxon>
        <taxon>Chordata</taxon>
        <taxon>Craniata</taxon>
        <taxon>Vertebrata</taxon>
        <taxon>Euteleostomi</taxon>
        <taxon>Actinopterygii</taxon>
        <taxon>Neopterygii</taxon>
        <taxon>Teleostei</taxon>
        <taxon>Anguilliformes</taxon>
        <taxon>Anguillidae</taxon>
        <taxon>Anguilla</taxon>
    </lineage>
</organism>
<sequence length="44" mass="4722">MLSGKLALSLELGSVYLGDTHCKYIKLHPSTGRLPNTFLFNGAG</sequence>
<reference evidence="1" key="2">
    <citation type="journal article" date="2015" name="Fish Shellfish Immunol.">
        <title>Early steps in the European eel (Anguilla anguilla)-Vibrio vulnificus interaction in the gills: Role of the RtxA13 toxin.</title>
        <authorList>
            <person name="Callol A."/>
            <person name="Pajuelo D."/>
            <person name="Ebbesson L."/>
            <person name="Teles M."/>
            <person name="MacKenzie S."/>
            <person name="Amaro C."/>
        </authorList>
    </citation>
    <scope>NUCLEOTIDE SEQUENCE</scope>
</reference>